<dbReference type="EMBL" id="JAPDFR010000002">
    <property type="protein sequence ID" value="KAK0389023.1"/>
    <property type="molecule type" value="Genomic_DNA"/>
</dbReference>
<comment type="caution">
    <text evidence="1">The sequence shown here is derived from an EMBL/GenBank/DDBJ whole genome shotgun (WGS) entry which is preliminary data.</text>
</comment>
<proteinExistence type="predicted"/>
<sequence length="191" mass="21175">MTCQHSPFKQGPPHSFETTAPVNMWMFYHEPKIHSYSENGQAEHILEDRSDVGGDLRAERLQLLQQLLREHTIRRAWPSSLATADPGLILVIVRSSKTAGESSHFDLAAAVKATMRRLADKDTVFQGFAAHASRSHTLNLTRLILTSSGRFAFFRSDLQQVALGALRIAWVLPDACMASAGPLVAHRTKGF</sequence>
<dbReference type="Proteomes" id="UP001175261">
    <property type="component" value="Unassembled WGS sequence"/>
</dbReference>
<dbReference type="AlphaFoldDB" id="A0AA39GLX3"/>
<name>A0AA39GLX3_SARSR</name>
<organism evidence="1 2">
    <name type="scientific">Sarocladium strictum</name>
    <name type="common">Black bundle disease fungus</name>
    <name type="synonym">Acremonium strictum</name>
    <dbReference type="NCBI Taxonomy" id="5046"/>
    <lineage>
        <taxon>Eukaryota</taxon>
        <taxon>Fungi</taxon>
        <taxon>Dikarya</taxon>
        <taxon>Ascomycota</taxon>
        <taxon>Pezizomycotina</taxon>
        <taxon>Sordariomycetes</taxon>
        <taxon>Hypocreomycetidae</taxon>
        <taxon>Hypocreales</taxon>
        <taxon>Sarocladiaceae</taxon>
        <taxon>Sarocladium</taxon>
    </lineage>
</organism>
<reference evidence="1" key="1">
    <citation type="submission" date="2022-10" db="EMBL/GenBank/DDBJ databases">
        <title>Determination and structural analysis of whole genome sequence of Sarocladium strictum F4-1.</title>
        <authorList>
            <person name="Hu L."/>
            <person name="Jiang Y."/>
        </authorList>
    </citation>
    <scope>NUCLEOTIDE SEQUENCE</scope>
    <source>
        <strain evidence="1">F4-1</strain>
    </source>
</reference>
<accession>A0AA39GLX3</accession>
<keyword evidence="2" id="KW-1185">Reference proteome</keyword>
<protein>
    <submittedName>
        <fullName evidence="1">Uncharacterized protein</fullName>
    </submittedName>
</protein>
<evidence type="ECO:0000313" key="1">
    <source>
        <dbReference type="EMBL" id="KAK0389023.1"/>
    </source>
</evidence>
<evidence type="ECO:0000313" key="2">
    <source>
        <dbReference type="Proteomes" id="UP001175261"/>
    </source>
</evidence>
<gene>
    <name evidence="1" type="ORF">NLU13_2600</name>
</gene>